<dbReference type="STRING" id="658196.A0A397S9R8"/>
<proteinExistence type="predicted"/>
<keyword evidence="2" id="KW-1185">Reference proteome</keyword>
<evidence type="ECO:0000313" key="2">
    <source>
        <dbReference type="Proteomes" id="UP000265703"/>
    </source>
</evidence>
<dbReference type="AlphaFoldDB" id="A0A397S9R8"/>
<sequence>MKDKKEYRSLLDQHLREEKKYLSSLHLREIQDNDIDATIVLEQNINLHDDTIEVADTFVDRYENKYNTRCWTLSSGTDVSEILAKYIKTVPEEQKCLNPVYWGILDLTGDHLETKALFSSEDWSEMVDNFEQEVKLSQAKISDAVYHFFDEVHQIVLKNNHNPIMKIMMEIDMFFPEEIEKKYGITLSTEEKHNISVLKHVIVTYIENLKDIDLPVSESEFGNSFPNMLMRKLLDHKEVKIDVGEVCWELCARVGRRCDFRGILKHSIDNLEAIVGLRSEKEIDNVQKPEIDDILHQTFVLGVHSWGWTHDVYGMDCKATNICRLGRLYRTKMPNNIRTIACLEEFYTIMLDVKTTLKDICEHVNGIALSHARVYRNRKRKNQ</sequence>
<reference evidence="1 2" key="1">
    <citation type="submission" date="2018-06" db="EMBL/GenBank/DDBJ databases">
        <title>Comparative genomics reveals the genomic features of Rhizophagus irregularis, R. cerebriforme, R. diaphanum and Gigaspora rosea, and their symbiotic lifestyle signature.</title>
        <authorList>
            <person name="Morin E."/>
            <person name="San Clemente H."/>
            <person name="Chen E.C.H."/>
            <person name="De La Providencia I."/>
            <person name="Hainaut M."/>
            <person name="Kuo A."/>
            <person name="Kohler A."/>
            <person name="Murat C."/>
            <person name="Tang N."/>
            <person name="Roy S."/>
            <person name="Loubradou J."/>
            <person name="Henrissat B."/>
            <person name="Grigoriev I.V."/>
            <person name="Corradi N."/>
            <person name="Roux C."/>
            <person name="Martin F.M."/>
        </authorList>
    </citation>
    <scope>NUCLEOTIDE SEQUENCE [LARGE SCALE GENOMIC DNA]</scope>
    <source>
        <strain evidence="1 2">DAOM 227022</strain>
    </source>
</reference>
<evidence type="ECO:0000313" key="1">
    <source>
        <dbReference type="EMBL" id="RIA80737.1"/>
    </source>
</evidence>
<name>A0A397S9R8_9GLOM</name>
<protein>
    <submittedName>
        <fullName evidence="1">Uncharacterized protein</fullName>
    </submittedName>
</protein>
<dbReference type="EMBL" id="QKYT01000906">
    <property type="protein sequence ID" value="RIA80737.1"/>
    <property type="molecule type" value="Genomic_DNA"/>
</dbReference>
<comment type="caution">
    <text evidence="1">The sequence shown here is derived from an EMBL/GenBank/DDBJ whole genome shotgun (WGS) entry which is preliminary data.</text>
</comment>
<accession>A0A397S9R8</accession>
<dbReference type="OrthoDB" id="2427998at2759"/>
<organism evidence="1 2">
    <name type="scientific">Glomus cerebriforme</name>
    <dbReference type="NCBI Taxonomy" id="658196"/>
    <lineage>
        <taxon>Eukaryota</taxon>
        <taxon>Fungi</taxon>
        <taxon>Fungi incertae sedis</taxon>
        <taxon>Mucoromycota</taxon>
        <taxon>Glomeromycotina</taxon>
        <taxon>Glomeromycetes</taxon>
        <taxon>Glomerales</taxon>
        <taxon>Glomeraceae</taxon>
        <taxon>Glomus</taxon>
    </lineage>
</organism>
<dbReference type="Proteomes" id="UP000265703">
    <property type="component" value="Unassembled WGS sequence"/>
</dbReference>
<gene>
    <name evidence="1" type="ORF">C1645_838154</name>
</gene>